<dbReference type="SUPFAM" id="SSF48452">
    <property type="entry name" value="TPR-like"/>
    <property type="match status" value="1"/>
</dbReference>
<protein>
    <submittedName>
        <fullName evidence="3">Uncharacterized protein</fullName>
    </submittedName>
</protein>
<evidence type="ECO:0000256" key="2">
    <source>
        <dbReference type="SAM" id="SignalP"/>
    </source>
</evidence>
<accession>A0A317G3R4</accession>
<sequence>MKRRSLLIVSVLTLSVYMTFASGCVHKDPDIGSEAIAINPDGSPKDVSDAAGSASTLEEPLQDPYEYLDPALEILSWKCVNDVAAGKAIEYIDKAIEIDDGLTDAYKARGSAYLCLGDSIANFDNAEADFVKMQELDPDNPDGYLGQAEVLIRKGHKDEAIELLNKANELLKAQKQSNAGATGAVSATGGSLAATSNDSSENSSGEDNSGLEGASDEKTSDEELSIQESGDVSESAAKDGAAGNGDGETSNSEDTVESSGDAEEEGSDSDIDDESGDSYSEDNDEDSSSETDNSEYAANKAARYNSGIAEIFMTGEDDIQRRIDELMSDTYLDSTGRVRYKTVYGQDGAVASALFYACYQYGEYEPDIIISYNAEGTMLACAFNFYEGTKQYVYGMYTSSDTWNVCIPMWSEDGTMTGIETIYGGSIIAYDMYLYDAEGNMAGCEQYNSSKNLESTVYFDGYSAESVEGGGAGVVGTPAYTIDDVYALVDQFLE</sequence>
<feature type="region of interest" description="Disordered" evidence="1">
    <location>
        <begin position="35"/>
        <end position="58"/>
    </location>
</feature>
<proteinExistence type="predicted"/>
<dbReference type="AlphaFoldDB" id="A0A317G3R4"/>
<dbReference type="PROSITE" id="PS51257">
    <property type="entry name" value="PROKAR_LIPOPROTEIN"/>
    <property type="match status" value="1"/>
</dbReference>
<feature type="compositionally biased region" description="Acidic residues" evidence="1">
    <location>
        <begin position="254"/>
        <end position="293"/>
    </location>
</feature>
<name>A0A317G3R4_BUTFI</name>
<evidence type="ECO:0000313" key="4">
    <source>
        <dbReference type="Proteomes" id="UP000245488"/>
    </source>
</evidence>
<comment type="caution">
    <text evidence="3">The sequence shown here is derived from an EMBL/GenBank/DDBJ whole genome shotgun (WGS) entry which is preliminary data.</text>
</comment>
<dbReference type="Pfam" id="PF14559">
    <property type="entry name" value="TPR_19"/>
    <property type="match status" value="1"/>
</dbReference>
<feature type="chain" id="PRO_5038861648" evidence="2">
    <location>
        <begin position="22"/>
        <end position="494"/>
    </location>
</feature>
<reference evidence="3 4" key="1">
    <citation type="submission" date="2017-09" db="EMBL/GenBank/DDBJ databases">
        <title>High-quality draft genome sequence of Butyrivibrio fibrisolvens INBov1, isolated from cow rumen.</title>
        <authorList>
            <person name="Rodriguez Hernaez J."/>
            <person name="Rivarola M."/>
            <person name="Paniego N."/>
            <person name="Cravero S."/>
            <person name="Ceron Cucchi M."/>
            <person name="Martinez M.C."/>
        </authorList>
    </citation>
    <scope>NUCLEOTIDE SEQUENCE [LARGE SCALE GENOMIC DNA]</scope>
    <source>
        <strain evidence="3 4">INBov1</strain>
    </source>
</reference>
<dbReference type="RefSeq" id="WP_110073739.1">
    <property type="nucleotide sequence ID" value="NZ_CM009896.1"/>
</dbReference>
<gene>
    <name evidence="3" type="ORF">CPT75_16615</name>
</gene>
<dbReference type="InterPro" id="IPR011990">
    <property type="entry name" value="TPR-like_helical_dom_sf"/>
</dbReference>
<dbReference type="EMBL" id="NXNG01000001">
    <property type="protein sequence ID" value="PWT28618.1"/>
    <property type="molecule type" value="Genomic_DNA"/>
</dbReference>
<dbReference type="Proteomes" id="UP000245488">
    <property type="component" value="Chromosome"/>
</dbReference>
<evidence type="ECO:0000256" key="1">
    <source>
        <dbReference type="SAM" id="MobiDB-lite"/>
    </source>
</evidence>
<keyword evidence="4" id="KW-1185">Reference proteome</keyword>
<feature type="region of interest" description="Disordered" evidence="1">
    <location>
        <begin position="179"/>
        <end position="298"/>
    </location>
</feature>
<evidence type="ECO:0000313" key="3">
    <source>
        <dbReference type="EMBL" id="PWT28618.1"/>
    </source>
</evidence>
<keyword evidence="2" id="KW-0732">Signal</keyword>
<feature type="compositionally biased region" description="Low complexity" evidence="1">
    <location>
        <begin position="179"/>
        <end position="210"/>
    </location>
</feature>
<dbReference type="Gene3D" id="1.25.40.10">
    <property type="entry name" value="Tetratricopeptide repeat domain"/>
    <property type="match status" value="1"/>
</dbReference>
<organism evidence="3 4">
    <name type="scientific">Butyrivibrio fibrisolvens</name>
    <dbReference type="NCBI Taxonomy" id="831"/>
    <lineage>
        <taxon>Bacteria</taxon>
        <taxon>Bacillati</taxon>
        <taxon>Bacillota</taxon>
        <taxon>Clostridia</taxon>
        <taxon>Lachnospirales</taxon>
        <taxon>Lachnospiraceae</taxon>
        <taxon>Butyrivibrio</taxon>
    </lineage>
</organism>
<feature type="signal peptide" evidence="2">
    <location>
        <begin position="1"/>
        <end position="21"/>
    </location>
</feature>